<proteinExistence type="predicted"/>
<sequence length="71" mass="7261">MLLWPTTPAVGSRDQSPPSKTGAPTLPGPGLPGRGPAFEGAQLVVDPSLPDGPGARPQSRLGICMSFLQLL</sequence>
<gene>
    <name evidence="2" type="ORF">BN2614_LOCUS1</name>
</gene>
<protein>
    <submittedName>
        <fullName evidence="2">Uncharacterized protein</fullName>
    </submittedName>
</protein>
<evidence type="ECO:0000256" key="1">
    <source>
        <dbReference type="SAM" id="MobiDB-lite"/>
    </source>
</evidence>
<evidence type="ECO:0000313" key="3">
    <source>
        <dbReference type="Proteomes" id="UP000269945"/>
    </source>
</evidence>
<feature type="region of interest" description="Disordered" evidence="1">
    <location>
        <begin position="1"/>
        <end position="39"/>
    </location>
</feature>
<accession>A0A9X9LYH8</accession>
<name>A0A9X9LYH8_GULGU</name>
<keyword evidence="3" id="KW-1185">Reference proteome</keyword>
<dbReference type="EMBL" id="CYRY02029340">
    <property type="protein sequence ID" value="VCX04120.1"/>
    <property type="molecule type" value="Genomic_DNA"/>
</dbReference>
<dbReference type="AlphaFoldDB" id="A0A9X9LYH8"/>
<reference evidence="2 3" key="1">
    <citation type="submission" date="2018-10" db="EMBL/GenBank/DDBJ databases">
        <authorList>
            <person name="Ekblom R."/>
            <person name="Jareborg N."/>
        </authorList>
    </citation>
    <scope>NUCLEOTIDE SEQUENCE [LARGE SCALE GENOMIC DNA]</scope>
    <source>
        <tissue evidence="2">Muscle</tissue>
    </source>
</reference>
<comment type="caution">
    <text evidence="2">The sequence shown here is derived from an EMBL/GenBank/DDBJ whole genome shotgun (WGS) entry which is preliminary data.</text>
</comment>
<organism evidence="2 3">
    <name type="scientific">Gulo gulo</name>
    <name type="common">Wolverine</name>
    <name type="synonym">Gluton</name>
    <dbReference type="NCBI Taxonomy" id="48420"/>
    <lineage>
        <taxon>Eukaryota</taxon>
        <taxon>Metazoa</taxon>
        <taxon>Chordata</taxon>
        <taxon>Craniata</taxon>
        <taxon>Vertebrata</taxon>
        <taxon>Euteleostomi</taxon>
        <taxon>Mammalia</taxon>
        <taxon>Eutheria</taxon>
        <taxon>Laurasiatheria</taxon>
        <taxon>Carnivora</taxon>
        <taxon>Caniformia</taxon>
        <taxon>Musteloidea</taxon>
        <taxon>Mustelidae</taxon>
        <taxon>Guloninae</taxon>
        <taxon>Gulo</taxon>
    </lineage>
</organism>
<dbReference type="Proteomes" id="UP000269945">
    <property type="component" value="Unassembled WGS sequence"/>
</dbReference>
<evidence type="ECO:0000313" key="2">
    <source>
        <dbReference type="EMBL" id="VCX04120.1"/>
    </source>
</evidence>